<dbReference type="SUPFAM" id="SSF110738">
    <property type="entry name" value="Glycerate kinase I"/>
    <property type="match status" value="1"/>
</dbReference>
<comment type="caution">
    <text evidence="5">The sequence shown here is derived from an EMBL/GenBank/DDBJ whole genome shotgun (WGS) entry which is preliminary data.</text>
</comment>
<dbReference type="EMBL" id="JACCEV010000002">
    <property type="protein sequence ID" value="NYT85981.1"/>
    <property type="molecule type" value="Genomic_DNA"/>
</dbReference>
<evidence type="ECO:0000256" key="3">
    <source>
        <dbReference type="ARBA" id="ARBA00022777"/>
    </source>
</evidence>
<dbReference type="PANTHER" id="PTHR21599">
    <property type="entry name" value="GLYCERATE KINASE"/>
    <property type="match status" value="1"/>
</dbReference>
<keyword evidence="2 4" id="KW-0808">Transferase</keyword>
<dbReference type="InterPro" id="IPR004381">
    <property type="entry name" value="Glycerate_kinase"/>
</dbReference>
<dbReference type="RefSeq" id="WP_130039522.1">
    <property type="nucleotide sequence ID" value="NZ_JACCEV010000002.1"/>
</dbReference>
<gene>
    <name evidence="5" type="ORF">H0A62_10230</name>
</gene>
<evidence type="ECO:0000256" key="1">
    <source>
        <dbReference type="ARBA" id="ARBA00006284"/>
    </source>
</evidence>
<dbReference type="GO" id="GO:0031388">
    <property type="term" value="P:organic acid phosphorylation"/>
    <property type="evidence" value="ECO:0007669"/>
    <property type="project" value="UniProtKB-UniRule"/>
</dbReference>
<dbReference type="OrthoDB" id="9774290at2"/>
<dbReference type="Proteomes" id="UP000554144">
    <property type="component" value="Unassembled WGS sequence"/>
</dbReference>
<dbReference type="GO" id="GO:0008887">
    <property type="term" value="F:glycerate kinase activity"/>
    <property type="evidence" value="ECO:0007669"/>
    <property type="project" value="UniProtKB-UniRule"/>
</dbReference>
<sequence>MRIVVAPDSFKECLSAMEVAKAIAAGVQQVLAQADVVCIPMADGGEGSLDAVLAATGGQQKKLLVHNANGQPCKASWGWLGEGRAFIEMASAAGLEQIPPSERKPLQATSYGVGQLIQAAVNAGARHIVLGLGGSATNDGGAGLLQALGVRLLDAQGQDLPGGGAALQQLDRIVLDGIDPSLREVQFEIAVDVDNPLCGPRGASAIFGPQKGATPEDVATLDAALTHFADVCTRQFGQDNRNISGMGAAGGLGFAVKTCFQASFRPGVDLVAELSGLEEALEGAELVFTGEGRMDAQTLLGKTPAGVARCASRRGIPVIALAGSLGDGYEALYEVGITAAFSLAPGPISLEQAYAQAGEYLRQRASDCTRAWLAGAKASLR</sequence>
<proteinExistence type="inferred from homology"/>
<name>A0A853GUM8_9BURK</name>
<evidence type="ECO:0000313" key="6">
    <source>
        <dbReference type="Proteomes" id="UP000554144"/>
    </source>
</evidence>
<dbReference type="PANTHER" id="PTHR21599:SF0">
    <property type="entry name" value="GLYCERATE KINASE"/>
    <property type="match status" value="1"/>
</dbReference>
<dbReference type="Gene3D" id="3.90.1510.10">
    <property type="entry name" value="Glycerate kinase, domain 2"/>
    <property type="match status" value="1"/>
</dbReference>
<evidence type="ECO:0000256" key="2">
    <source>
        <dbReference type="ARBA" id="ARBA00022679"/>
    </source>
</evidence>
<protein>
    <submittedName>
        <fullName evidence="5">Glycerate kinase</fullName>
    </submittedName>
</protein>
<evidence type="ECO:0000313" key="5">
    <source>
        <dbReference type="EMBL" id="NYT85981.1"/>
    </source>
</evidence>
<dbReference type="NCBIfam" id="TIGR00045">
    <property type="entry name" value="glycerate kinase"/>
    <property type="match status" value="1"/>
</dbReference>
<evidence type="ECO:0000256" key="4">
    <source>
        <dbReference type="PIRNR" id="PIRNR006078"/>
    </source>
</evidence>
<reference evidence="5 6" key="1">
    <citation type="submission" date="2020-07" db="EMBL/GenBank/DDBJ databases">
        <title>Taxonomic revisions and descriptions of new bacterial species based on genomic comparisons in the high-G+C-content subgroup of the family Alcaligenaceae.</title>
        <authorList>
            <person name="Szabo A."/>
            <person name="Felfoldi T."/>
        </authorList>
    </citation>
    <scope>NUCLEOTIDE SEQUENCE [LARGE SCALE GENOMIC DNA]</scope>
    <source>
        <strain evidence="5 6">DSM 25667</strain>
    </source>
</reference>
<dbReference type="PIRSF" id="PIRSF006078">
    <property type="entry name" value="GlxK"/>
    <property type="match status" value="1"/>
</dbReference>
<keyword evidence="6" id="KW-1185">Reference proteome</keyword>
<dbReference type="InterPro" id="IPR018193">
    <property type="entry name" value="Glyc_kinase_flavodox-like_fold"/>
</dbReference>
<keyword evidence="3 4" id="KW-0418">Kinase</keyword>
<comment type="similarity">
    <text evidence="1 4">Belongs to the glycerate kinase type-1 family.</text>
</comment>
<dbReference type="Gene3D" id="3.40.50.10350">
    <property type="entry name" value="Glycerate kinase, domain 1"/>
    <property type="match status" value="1"/>
</dbReference>
<accession>A0A853GUM8</accession>
<organism evidence="5 6">
    <name type="scientific">Pollutimonas harenae</name>
    <dbReference type="NCBI Taxonomy" id="657015"/>
    <lineage>
        <taxon>Bacteria</taxon>
        <taxon>Pseudomonadati</taxon>
        <taxon>Pseudomonadota</taxon>
        <taxon>Betaproteobacteria</taxon>
        <taxon>Burkholderiales</taxon>
        <taxon>Alcaligenaceae</taxon>
        <taxon>Pollutimonas</taxon>
    </lineage>
</organism>
<dbReference type="AlphaFoldDB" id="A0A853GUM8"/>
<dbReference type="InterPro" id="IPR036129">
    <property type="entry name" value="Glycerate_kinase_sf"/>
</dbReference>
<dbReference type="Pfam" id="PF02595">
    <property type="entry name" value="Gly_kinase"/>
    <property type="match status" value="1"/>
</dbReference>
<dbReference type="InterPro" id="IPR018197">
    <property type="entry name" value="Glycerate_kinase_RE-like"/>
</dbReference>